<keyword evidence="9" id="KW-1185">Reference proteome</keyword>
<dbReference type="OMA" id="KECAETY"/>
<dbReference type="SMART" id="SM00184">
    <property type="entry name" value="RING"/>
    <property type="match status" value="1"/>
</dbReference>
<feature type="domain" description="B box-type" evidence="7">
    <location>
        <begin position="186"/>
        <end position="232"/>
    </location>
</feature>
<dbReference type="PANTHER" id="PTHR25462:SF229">
    <property type="entry name" value="TRANSCRIPTION INTERMEDIARY FACTOR 1-BETA"/>
    <property type="match status" value="1"/>
</dbReference>
<evidence type="ECO:0000256" key="1">
    <source>
        <dbReference type="ARBA" id="ARBA00022723"/>
    </source>
</evidence>
<evidence type="ECO:0000259" key="6">
    <source>
        <dbReference type="PROSITE" id="PS50089"/>
    </source>
</evidence>
<evidence type="ECO:0000256" key="2">
    <source>
        <dbReference type="ARBA" id="ARBA00022771"/>
    </source>
</evidence>
<dbReference type="PANTHER" id="PTHR25462">
    <property type="entry name" value="BONUS, ISOFORM C-RELATED"/>
    <property type="match status" value="1"/>
</dbReference>
<organism evidence="9">
    <name type="scientific">Caenorhabditis brenneri</name>
    <name type="common">Nematode worm</name>
    <dbReference type="NCBI Taxonomy" id="135651"/>
    <lineage>
        <taxon>Eukaryota</taxon>
        <taxon>Metazoa</taxon>
        <taxon>Ecdysozoa</taxon>
        <taxon>Nematoda</taxon>
        <taxon>Chromadorea</taxon>
        <taxon>Rhabditida</taxon>
        <taxon>Rhabditina</taxon>
        <taxon>Rhabditomorpha</taxon>
        <taxon>Rhabditoidea</taxon>
        <taxon>Rhabditidae</taxon>
        <taxon>Peloderinae</taxon>
        <taxon>Caenorhabditis</taxon>
    </lineage>
</organism>
<dbReference type="GO" id="GO:0061630">
    <property type="term" value="F:ubiquitin protein ligase activity"/>
    <property type="evidence" value="ECO:0007669"/>
    <property type="project" value="TreeGrafter"/>
</dbReference>
<evidence type="ECO:0000256" key="3">
    <source>
        <dbReference type="ARBA" id="ARBA00022833"/>
    </source>
</evidence>
<evidence type="ECO:0000313" key="8">
    <source>
        <dbReference type="EMBL" id="EGT57218.1"/>
    </source>
</evidence>
<feature type="domain" description="RING-type" evidence="6">
    <location>
        <begin position="95"/>
        <end position="150"/>
    </location>
</feature>
<keyword evidence="2 4" id="KW-0863">Zinc-finger</keyword>
<dbReference type="InParanoid" id="G0NC10"/>
<dbReference type="SMART" id="SM00336">
    <property type="entry name" value="BBOX"/>
    <property type="match status" value="2"/>
</dbReference>
<dbReference type="PROSITE" id="PS50089">
    <property type="entry name" value="ZF_RING_2"/>
    <property type="match status" value="1"/>
</dbReference>
<dbReference type="GO" id="GO:0008270">
    <property type="term" value="F:zinc ion binding"/>
    <property type="evidence" value="ECO:0007669"/>
    <property type="project" value="UniProtKB-KW"/>
</dbReference>
<keyword evidence="1" id="KW-0479">Metal-binding</keyword>
<name>G0NC10_CAEBE</name>
<dbReference type="Gene3D" id="3.30.40.10">
    <property type="entry name" value="Zinc/RING finger domain, C3HC4 (zinc finger)"/>
    <property type="match status" value="1"/>
</dbReference>
<dbReference type="AlphaFoldDB" id="G0NC10"/>
<evidence type="ECO:0000313" key="9">
    <source>
        <dbReference type="Proteomes" id="UP000008068"/>
    </source>
</evidence>
<proteinExistence type="predicted"/>
<evidence type="ECO:0000256" key="5">
    <source>
        <dbReference type="SAM" id="MobiDB-lite"/>
    </source>
</evidence>
<feature type="region of interest" description="Disordered" evidence="5">
    <location>
        <begin position="1"/>
        <end position="20"/>
    </location>
</feature>
<dbReference type="Pfam" id="PF14634">
    <property type="entry name" value="zf-RING_5"/>
    <property type="match status" value="1"/>
</dbReference>
<evidence type="ECO:0000259" key="7">
    <source>
        <dbReference type="PROSITE" id="PS50119"/>
    </source>
</evidence>
<dbReference type="Proteomes" id="UP000008068">
    <property type="component" value="Unassembled WGS sequence"/>
</dbReference>
<dbReference type="EMBL" id="GL379860">
    <property type="protein sequence ID" value="EGT57218.1"/>
    <property type="molecule type" value="Genomic_DNA"/>
</dbReference>
<dbReference type="GO" id="GO:0006513">
    <property type="term" value="P:protein monoubiquitination"/>
    <property type="evidence" value="ECO:0007669"/>
    <property type="project" value="TreeGrafter"/>
</dbReference>
<keyword evidence="3" id="KW-0862">Zinc</keyword>
<dbReference type="eggNOG" id="KOG4185">
    <property type="taxonomic scope" value="Eukaryota"/>
</dbReference>
<reference evidence="9" key="1">
    <citation type="submission" date="2011-07" db="EMBL/GenBank/DDBJ databases">
        <authorList>
            <consortium name="Caenorhabditis brenneri Sequencing and Analysis Consortium"/>
            <person name="Wilson R.K."/>
        </authorList>
    </citation>
    <scope>NUCLEOTIDE SEQUENCE [LARGE SCALE GENOMIC DNA]</scope>
    <source>
        <strain evidence="9">PB2801</strain>
    </source>
</reference>
<dbReference type="InterPro" id="IPR000315">
    <property type="entry name" value="Znf_B-box"/>
</dbReference>
<dbReference type="InterPro" id="IPR001841">
    <property type="entry name" value="Znf_RING"/>
</dbReference>
<accession>G0NC10</accession>
<gene>
    <name evidence="8" type="ORF">CAEBREN_06972</name>
</gene>
<dbReference type="HOGENOM" id="CLU_576511_0_0_1"/>
<dbReference type="InterPro" id="IPR047153">
    <property type="entry name" value="TRIM45/56/19-like"/>
</dbReference>
<evidence type="ECO:0000256" key="4">
    <source>
        <dbReference type="PROSITE-ProRule" id="PRU00024"/>
    </source>
</evidence>
<dbReference type="InterPro" id="IPR013083">
    <property type="entry name" value="Znf_RING/FYVE/PHD"/>
</dbReference>
<dbReference type="Pfam" id="PF00643">
    <property type="entry name" value="zf-B_box"/>
    <property type="match status" value="1"/>
</dbReference>
<evidence type="ECO:0008006" key="10">
    <source>
        <dbReference type="Google" id="ProtNLM"/>
    </source>
</evidence>
<protein>
    <recommendedName>
        <fullName evidence="10">RING-type domain-containing protein</fullName>
    </recommendedName>
</protein>
<dbReference type="SUPFAM" id="SSF57850">
    <property type="entry name" value="RING/U-box"/>
    <property type="match status" value="1"/>
</dbReference>
<dbReference type="SUPFAM" id="SSF57845">
    <property type="entry name" value="B-box zinc-binding domain"/>
    <property type="match status" value="1"/>
</dbReference>
<dbReference type="OrthoDB" id="5855028at2759"/>
<dbReference type="Gene3D" id="3.30.160.60">
    <property type="entry name" value="Classic Zinc Finger"/>
    <property type="match status" value="1"/>
</dbReference>
<dbReference type="PROSITE" id="PS50119">
    <property type="entry name" value="ZF_BBOX"/>
    <property type="match status" value="1"/>
</dbReference>
<sequence length="474" mass="53613">MILNPANNQVAAPAAPAPMGVAQVQPRQVAERELLNQYADLQRLLRAQEQNLGAVAAPEAAQAPVINPNRGGAFRPFVAPDDSTTNNPIDDILSCSVCFLPYSDTDPLRKPQLLVACGHSFCTQCFNSIDQYRNFSIPMELARVICPTCRTLTMADRKQLPSNWSLMNLISERKKQKALEPVIVEDPAVPCVENAQHEASVYCKECAETYCESCFITSHKPKVMSGHTKLPVTDKPTPPYMCPQHPEREAEFICQTSDCNEFSNLLCSECLLTHHKDHDTVDLLPRIEENSKYLKSLSEDLYNQKVYIEALLKGWTEGIESLAPDSQAMINKKKYITDFFDKLKQKVLDNLTKEKDSLGRARSHLGKVTKDLILCSEFQQKVDKALKRKEWLDVKEVKAAEKVYQAHKKDETPPFNLNNQTLSDHHLRLGMIVLDSRVTRQKSANSKRIIEEESGLFVKNKKKKKNSLKQPIFF</sequence>
<dbReference type="STRING" id="135651.G0NC10"/>